<feature type="domain" description="VWFC" evidence="2">
    <location>
        <begin position="247"/>
        <end position="307"/>
    </location>
</feature>
<proteinExistence type="predicted"/>
<dbReference type="EMBL" id="JAPTMU010000006">
    <property type="protein sequence ID" value="KAJ4941819.1"/>
    <property type="molecule type" value="Genomic_DNA"/>
</dbReference>
<evidence type="ECO:0000313" key="3">
    <source>
        <dbReference type="EMBL" id="KAJ4941819.1"/>
    </source>
</evidence>
<feature type="compositionally biased region" description="Basic residues" evidence="1">
    <location>
        <begin position="619"/>
        <end position="631"/>
    </location>
</feature>
<dbReference type="PROSITE" id="PS01208">
    <property type="entry name" value="VWFC_1"/>
    <property type="match status" value="4"/>
</dbReference>
<evidence type="ECO:0000313" key="4">
    <source>
        <dbReference type="Proteomes" id="UP001219934"/>
    </source>
</evidence>
<dbReference type="AlphaFoldDB" id="A0AAD6BBW1"/>
<name>A0AAD6BBW1_9TELE</name>
<protein>
    <recommendedName>
        <fullName evidence="2">VWFC domain-containing protein</fullName>
    </recommendedName>
</protein>
<gene>
    <name evidence="3" type="ORF">JOQ06_011693</name>
</gene>
<feature type="domain" description="VWFC" evidence="2">
    <location>
        <begin position="183"/>
        <end position="243"/>
    </location>
</feature>
<comment type="caution">
    <text evidence="3">The sequence shown here is derived from an EMBL/GenBank/DDBJ whole genome shotgun (WGS) entry which is preliminary data.</text>
</comment>
<feature type="domain" description="VWFC" evidence="2">
    <location>
        <begin position="57"/>
        <end position="117"/>
    </location>
</feature>
<feature type="non-terminal residue" evidence="3">
    <location>
        <position position="696"/>
    </location>
</feature>
<sequence length="696" mass="74350">NNTSWRPQSCQECTCYSNVAICRPTYCPNPECDIQRGERLRIPANQCCPECFSSSQGSCQYEAVIYAHDSQWSPSPCTACVCSRGSVSCTPHPCSPLSCPSDQSTFTPAGECCHKCGRNGESCSWQGTAYRDGEEWKPSLCSRCVCSNGEVRCSVAECQQVACKPHENLVIQPGRCCPQCVSNPCLSAGKQHQHGEQWQKNACTTCVCDRGQSKCHSHTCQPASCAKGQTKVKRTGQCCDECAAAKGSCLYEGAVRYHGDMWNGTGCEFCNCNRGQVLCQRAECARVECPQGAELIHLPGKCCPECSSAKPSCLYEGKSYKDLARWSDSGCRDCECRDAQVTCYLHSCPTCPPGTLVITQEGRCCPECRQADKTREMSSATHTACRARGLRIIVKAAGTRRPSFILAAVCPSVQPATSLRDECVKADMYCSQHEAVNTSHPIAAKLSGPDKAGGTASPAAPSSPCSALIAASAWLPVLRVPTSTTTHTVASQKAVMSRAQNAVGRASRSVCPVPTRLPCSKTGDVSLTVALVSTVKKAYATNHLQAGLGGETLQHLMAHHSITWTTTADAKSVIPPAGSVLGHLQTTAHPVPPHPACMRAAVSTPAHKASLSRTTSTKHATRPARRARGPLRRTAPPAPPWPLYRAATAGQAARRGSSSTPSLESATSHVLPLSLPLISCIRHRNSTLIAHTLYGR</sequence>
<feature type="domain" description="VWFC" evidence="2">
    <location>
        <begin position="1"/>
        <end position="52"/>
    </location>
</feature>
<dbReference type="GO" id="GO:0005886">
    <property type="term" value="C:plasma membrane"/>
    <property type="evidence" value="ECO:0007669"/>
    <property type="project" value="TreeGrafter"/>
</dbReference>
<dbReference type="Proteomes" id="UP001219934">
    <property type="component" value="Unassembled WGS sequence"/>
</dbReference>
<dbReference type="Pfam" id="PF00093">
    <property type="entry name" value="VWC"/>
    <property type="match status" value="5"/>
</dbReference>
<feature type="domain" description="VWFC" evidence="2">
    <location>
        <begin position="311"/>
        <end position="369"/>
    </location>
</feature>
<organism evidence="3 4">
    <name type="scientific">Pogonophryne albipinna</name>
    <dbReference type="NCBI Taxonomy" id="1090488"/>
    <lineage>
        <taxon>Eukaryota</taxon>
        <taxon>Metazoa</taxon>
        <taxon>Chordata</taxon>
        <taxon>Craniata</taxon>
        <taxon>Vertebrata</taxon>
        <taxon>Euteleostomi</taxon>
        <taxon>Actinopterygii</taxon>
        <taxon>Neopterygii</taxon>
        <taxon>Teleostei</taxon>
        <taxon>Neoteleostei</taxon>
        <taxon>Acanthomorphata</taxon>
        <taxon>Eupercaria</taxon>
        <taxon>Perciformes</taxon>
        <taxon>Notothenioidei</taxon>
        <taxon>Pogonophryne</taxon>
    </lineage>
</organism>
<dbReference type="PANTHER" id="PTHR46439:SF1">
    <property type="entry name" value="CYSTEINE-RICH MOTOR NEURON 1 PROTEIN"/>
    <property type="match status" value="1"/>
</dbReference>
<dbReference type="Gene3D" id="6.20.200.20">
    <property type="match status" value="3"/>
</dbReference>
<accession>A0AAD6BBW1</accession>
<dbReference type="PROSITE" id="PS50184">
    <property type="entry name" value="VWFC_2"/>
    <property type="match status" value="6"/>
</dbReference>
<evidence type="ECO:0000259" key="2">
    <source>
        <dbReference type="PROSITE" id="PS50184"/>
    </source>
</evidence>
<feature type="domain" description="VWFC" evidence="2">
    <location>
        <begin position="121"/>
        <end position="181"/>
    </location>
</feature>
<dbReference type="Pfam" id="PF23334">
    <property type="entry name" value="VWC2L_2nd"/>
    <property type="match status" value="1"/>
</dbReference>
<dbReference type="InterPro" id="IPR001007">
    <property type="entry name" value="VWF_dom"/>
</dbReference>
<dbReference type="SUPFAM" id="SSF57603">
    <property type="entry name" value="FnI-like domain"/>
    <property type="match status" value="6"/>
</dbReference>
<dbReference type="InterPro" id="IPR052624">
    <property type="entry name" value="CRIM1"/>
</dbReference>
<dbReference type="SMART" id="SM00215">
    <property type="entry name" value="VWC_out"/>
    <property type="match status" value="4"/>
</dbReference>
<feature type="non-terminal residue" evidence="3">
    <location>
        <position position="1"/>
    </location>
</feature>
<feature type="compositionally biased region" description="Low complexity" evidence="1">
    <location>
        <begin position="643"/>
        <end position="666"/>
    </location>
</feature>
<dbReference type="SMART" id="SM00214">
    <property type="entry name" value="VWC"/>
    <property type="match status" value="6"/>
</dbReference>
<keyword evidence="4" id="KW-1185">Reference proteome</keyword>
<feature type="region of interest" description="Disordered" evidence="1">
    <location>
        <begin position="604"/>
        <end position="666"/>
    </location>
</feature>
<dbReference type="PANTHER" id="PTHR46439">
    <property type="entry name" value="CYSTEINE-RICH MOTOR NEURON 1 PROTEIN"/>
    <property type="match status" value="1"/>
</dbReference>
<reference evidence="3" key="1">
    <citation type="submission" date="2022-11" db="EMBL/GenBank/DDBJ databases">
        <title>Chromosome-level genome of Pogonophryne albipinna.</title>
        <authorList>
            <person name="Jo E."/>
        </authorList>
    </citation>
    <scope>NUCLEOTIDE SEQUENCE</scope>
    <source>
        <strain evidence="3">SGF0006</strain>
        <tissue evidence="3">Muscle</tissue>
    </source>
</reference>
<dbReference type="Gene3D" id="2.10.70.10">
    <property type="entry name" value="Complement Module, domain 1"/>
    <property type="match status" value="2"/>
</dbReference>
<evidence type="ECO:0000256" key="1">
    <source>
        <dbReference type="SAM" id="MobiDB-lite"/>
    </source>
</evidence>